<comment type="caution">
    <text evidence="2">The sequence shown here is derived from an EMBL/GenBank/DDBJ whole genome shotgun (WGS) entry which is preliminary data.</text>
</comment>
<sequence length="159" mass="18348">MAVIRDHQISEFHREFDNGSFRLRLDEAEARVSDPERLLDVHERSLVESKGEISTKNVRITGLEHEVSDVLQASIKSDQELNAIRSEVAFLRKDNESIVKDIETARAETEKLKIDLFAAEDKIKETKRLHLAAMDDKQRQALNRRRKMIHCKSALDNLS</sequence>
<reference evidence="2" key="1">
    <citation type="submission" date="2021-01" db="EMBL/GenBank/DDBJ databases">
        <authorList>
            <person name="Lovell J.T."/>
            <person name="Bentley N."/>
            <person name="Bhattarai G."/>
            <person name="Jenkins J.W."/>
            <person name="Sreedasyam A."/>
            <person name="Alarcon Y."/>
            <person name="Bock C."/>
            <person name="Boston L."/>
            <person name="Carlson J."/>
            <person name="Cervantes K."/>
            <person name="Clermont K."/>
            <person name="Krom N."/>
            <person name="Kubenka K."/>
            <person name="Mamidi S."/>
            <person name="Mattison C."/>
            <person name="Monteros M."/>
            <person name="Pisani C."/>
            <person name="Plott C."/>
            <person name="Rajasekar S."/>
            <person name="Rhein H.S."/>
            <person name="Rohla C."/>
            <person name="Song M."/>
            <person name="Hilaire R.S."/>
            <person name="Shu S."/>
            <person name="Wells L."/>
            <person name="Wang X."/>
            <person name="Webber J."/>
            <person name="Heerema R.J."/>
            <person name="Klein P."/>
            <person name="Conner P."/>
            <person name="Grauke L."/>
            <person name="Grimwood J."/>
            <person name="Schmutz J."/>
            <person name="Randall J.J."/>
        </authorList>
    </citation>
    <scope>NUCLEOTIDE SEQUENCE</scope>
    <source>
        <tissue evidence="2">Leaf</tissue>
    </source>
</reference>
<dbReference type="EMBL" id="CM031840">
    <property type="protein sequence ID" value="KAG6671651.1"/>
    <property type="molecule type" value="Genomic_DNA"/>
</dbReference>
<evidence type="ECO:0000313" key="3">
    <source>
        <dbReference type="Proteomes" id="UP000811246"/>
    </source>
</evidence>
<proteinExistence type="predicted"/>
<evidence type="ECO:0000313" key="2">
    <source>
        <dbReference type="EMBL" id="KAG6671651.1"/>
    </source>
</evidence>
<protein>
    <submittedName>
        <fullName evidence="2">Uncharacterized protein</fullName>
    </submittedName>
</protein>
<keyword evidence="1" id="KW-0175">Coiled coil</keyword>
<evidence type="ECO:0000256" key="1">
    <source>
        <dbReference type="SAM" id="Coils"/>
    </source>
</evidence>
<dbReference type="Proteomes" id="UP000811246">
    <property type="component" value="Chromosome 16"/>
</dbReference>
<dbReference type="AlphaFoldDB" id="A0A922D3T7"/>
<accession>A0A922D3T7</accession>
<organism evidence="2 3">
    <name type="scientific">Carya illinoinensis</name>
    <name type="common">Pecan</name>
    <dbReference type="NCBI Taxonomy" id="32201"/>
    <lineage>
        <taxon>Eukaryota</taxon>
        <taxon>Viridiplantae</taxon>
        <taxon>Streptophyta</taxon>
        <taxon>Embryophyta</taxon>
        <taxon>Tracheophyta</taxon>
        <taxon>Spermatophyta</taxon>
        <taxon>Magnoliopsida</taxon>
        <taxon>eudicotyledons</taxon>
        <taxon>Gunneridae</taxon>
        <taxon>Pentapetalae</taxon>
        <taxon>rosids</taxon>
        <taxon>fabids</taxon>
        <taxon>Fagales</taxon>
        <taxon>Juglandaceae</taxon>
        <taxon>Carya</taxon>
    </lineage>
</organism>
<feature type="coiled-coil region" evidence="1">
    <location>
        <begin position="88"/>
        <end position="122"/>
    </location>
</feature>
<gene>
    <name evidence="2" type="ORF">I3842_16G014400</name>
</gene>
<name>A0A922D3T7_CARIL</name>